<reference evidence="2" key="1">
    <citation type="submission" date="2018-12" db="EMBL/GenBank/DDBJ databases">
        <title>A new species of lactobacillus.</title>
        <authorList>
            <person name="Jian Y."/>
            <person name="Xin L."/>
            <person name="Hong Z.J."/>
            <person name="Ming L.Z."/>
            <person name="Hong X.Z."/>
        </authorList>
    </citation>
    <scope>NUCLEOTIDE SEQUENCE [LARGE SCALE GENOMIC DNA]</scope>
    <source>
        <strain evidence="2">HSLZ-75</strain>
    </source>
</reference>
<evidence type="ECO:0000313" key="2">
    <source>
        <dbReference type="Proteomes" id="UP000294321"/>
    </source>
</evidence>
<name>A0A4P6ZJW3_9LACO</name>
<dbReference type="RefSeq" id="WP_133441598.1">
    <property type="nucleotide sequence ID" value="NZ_CP034726.1"/>
</dbReference>
<accession>A0A4P6ZJW3</accession>
<dbReference type="KEGG" id="lji:ELX58_02515"/>
<dbReference type="AlphaFoldDB" id="A0A4P6ZJW3"/>
<evidence type="ECO:0000313" key="1">
    <source>
        <dbReference type="EMBL" id="QBP18041.1"/>
    </source>
</evidence>
<organism evidence="1 2">
    <name type="scientific">Acetilactobacillus jinshanensis</name>
    <dbReference type="NCBI Taxonomy" id="1720083"/>
    <lineage>
        <taxon>Bacteria</taxon>
        <taxon>Bacillati</taxon>
        <taxon>Bacillota</taxon>
        <taxon>Bacilli</taxon>
        <taxon>Lactobacillales</taxon>
        <taxon>Lactobacillaceae</taxon>
        <taxon>Acetilactobacillus</taxon>
    </lineage>
</organism>
<gene>
    <name evidence="1" type="ORF">ELX58_02515</name>
</gene>
<dbReference type="Proteomes" id="UP000294321">
    <property type="component" value="Chromosome"/>
</dbReference>
<keyword evidence="2" id="KW-1185">Reference proteome</keyword>
<dbReference type="EMBL" id="CP034726">
    <property type="protein sequence ID" value="QBP18041.1"/>
    <property type="molecule type" value="Genomic_DNA"/>
</dbReference>
<protein>
    <submittedName>
        <fullName evidence="1">Uncharacterized protein</fullName>
    </submittedName>
</protein>
<proteinExistence type="predicted"/>
<sequence length="130" mass="15194">MLKIRTYGNSFYHNRVNLHVAVPKRYGFPDNCLVLTRVTKPTYVLFHDNGEIFKSISQTRSRINPPVYRHGLNKYAITQHNNLQILSGTDLANLIFTKHPTKKELNSAVMDYIHFIRKLCDTGMTFKYVY</sequence>